<accession>A0ABV7RRJ8</accession>
<name>A0ABV7RRJ8_9GAMM</name>
<reference evidence="3" key="1">
    <citation type="journal article" date="2019" name="Int. J. Syst. Evol. Microbiol.">
        <title>The Global Catalogue of Microorganisms (GCM) 10K type strain sequencing project: providing services to taxonomists for standard genome sequencing and annotation.</title>
        <authorList>
            <consortium name="The Broad Institute Genomics Platform"/>
            <consortium name="The Broad Institute Genome Sequencing Center for Infectious Disease"/>
            <person name="Wu L."/>
            <person name="Ma J."/>
        </authorList>
    </citation>
    <scope>NUCLEOTIDE SEQUENCE [LARGE SCALE GENOMIC DNA]</scope>
    <source>
        <strain evidence="3">KCTC 42875</strain>
    </source>
</reference>
<evidence type="ECO:0000313" key="2">
    <source>
        <dbReference type="EMBL" id="MFC3551423.1"/>
    </source>
</evidence>
<dbReference type="Proteomes" id="UP001595740">
    <property type="component" value="Unassembled WGS sequence"/>
</dbReference>
<protein>
    <submittedName>
        <fullName evidence="2">NUDIX domain-containing protein</fullName>
    </submittedName>
</protein>
<dbReference type="EMBL" id="JBHRXK010000004">
    <property type="protein sequence ID" value="MFC3551423.1"/>
    <property type="molecule type" value="Genomic_DNA"/>
</dbReference>
<gene>
    <name evidence="2" type="ORF">ACFOLC_10420</name>
</gene>
<evidence type="ECO:0000313" key="3">
    <source>
        <dbReference type="Proteomes" id="UP001595740"/>
    </source>
</evidence>
<feature type="region of interest" description="Disordered" evidence="1">
    <location>
        <begin position="1"/>
        <end position="35"/>
    </location>
</feature>
<feature type="compositionally biased region" description="Basic residues" evidence="1">
    <location>
        <begin position="1"/>
        <end position="12"/>
    </location>
</feature>
<comment type="caution">
    <text evidence="2">The sequence shown here is derived from an EMBL/GenBank/DDBJ whole genome shotgun (WGS) entry which is preliminary data.</text>
</comment>
<dbReference type="InterPro" id="IPR015797">
    <property type="entry name" value="NUDIX_hydrolase-like_dom_sf"/>
</dbReference>
<feature type="compositionally biased region" description="Polar residues" evidence="1">
    <location>
        <begin position="16"/>
        <end position="30"/>
    </location>
</feature>
<keyword evidence="3" id="KW-1185">Reference proteome</keyword>
<proteinExistence type="predicted"/>
<evidence type="ECO:0000256" key="1">
    <source>
        <dbReference type="SAM" id="MobiDB-lite"/>
    </source>
</evidence>
<dbReference type="SUPFAM" id="SSF55811">
    <property type="entry name" value="Nudix"/>
    <property type="match status" value="1"/>
</dbReference>
<dbReference type="Gene3D" id="3.90.79.10">
    <property type="entry name" value="Nucleoside Triphosphate Pyrophosphohydrolase"/>
    <property type="match status" value="1"/>
</dbReference>
<sequence length="97" mass="10925">MSRPARAGRRRCAVSWTRNSALSPPGSSTWPALDGTAPEPWRLRLYTVTAWQGTPENRQPQEHERLRWCALDEAQRHLSAAHAEFPRLLALAVGQRG</sequence>
<organism evidence="2 3">
    <name type="scientific">Lysobacter cavernae</name>
    <dbReference type="NCBI Taxonomy" id="1685901"/>
    <lineage>
        <taxon>Bacteria</taxon>
        <taxon>Pseudomonadati</taxon>
        <taxon>Pseudomonadota</taxon>
        <taxon>Gammaproteobacteria</taxon>
        <taxon>Lysobacterales</taxon>
        <taxon>Lysobacteraceae</taxon>
        <taxon>Lysobacter</taxon>
    </lineage>
</organism>
<dbReference type="RefSeq" id="WP_386759189.1">
    <property type="nucleotide sequence ID" value="NZ_JBHRXK010000004.1"/>
</dbReference>